<dbReference type="EMBL" id="AMCI01001720">
    <property type="protein sequence ID" value="EJX04702.1"/>
    <property type="molecule type" value="Genomic_DNA"/>
</dbReference>
<organism evidence="1">
    <name type="scientific">gut metagenome</name>
    <dbReference type="NCBI Taxonomy" id="749906"/>
    <lineage>
        <taxon>unclassified sequences</taxon>
        <taxon>metagenomes</taxon>
        <taxon>organismal metagenomes</taxon>
    </lineage>
</organism>
<gene>
    <name evidence="1" type="ORF">EVA_07190</name>
</gene>
<evidence type="ECO:0000313" key="1">
    <source>
        <dbReference type="EMBL" id="EJX04702.1"/>
    </source>
</evidence>
<accession>J9GBK9</accession>
<dbReference type="AlphaFoldDB" id="J9GBK9"/>
<name>J9GBK9_9ZZZZ</name>
<reference evidence="1" key="1">
    <citation type="journal article" date="2012" name="PLoS ONE">
        <title>Gene sets for utilization of primary and secondary nutrition supplies in the distal gut of endangered iberian lynx.</title>
        <authorList>
            <person name="Alcaide M."/>
            <person name="Messina E."/>
            <person name="Richter M."/>
            <person name="Bargiela R."/>
            <person name="Peplies J."/>
            <person name="Huws S.A."/>
            <person name="Newbold C.J."/>
            <person name="Golyshin P.N."/>
            <person name="Simon M.A."/>
            <person name="Lopez G."/>
            <person name="Yakimov M.M."/>
            <person name="Ferrer M."/>
        </authorList>
    </citation>
    <scope>NUCLEOTIDE SEQUENCE</scope>
</reference>
<protein>
    <submittedName>
        <fullName evidence="1">Uncharacterized protein</fullName>
    </submittedName>
</protein>
<sequence length="61" mass="6736">MICRSPRSGQLRQNLSGDQAYFSFLPTPLPPNPSIEVDAETSALLRKIHADIGFLKGVFHP</sequence>
<proteinExistence type="predicted"/>
<comment type="caution">
    <text evidence="1">The sequence shown here is derived from an EMBL/GenBank/DDBJ whole genome shotgun (WGS) entry which is preliminary data.</text>
</comment>